<protein>
    <submittedName>
        <fullName evidence="2">Uncharacterized protein</fullName>
    </submittedName>
</protein>
<dbReference type="AlphaFoldDB" id="A0A9D5HYL6"/>
<gene>
    <name evidence="2" type="ORF">OJ253_738</name>
</gene>
<name>A0A9D5HYL6_9CRYT</name>
<dbReference type="EMBL" id="JAPCXC010000010">
    <property type="protein sequence ID" value="KAJ1611881.1"/>
    <property type="molecule type" value="Genomic_DNA"/>
</dbReference>
<sequence length="69" mass="7647">MQLRILENPMKMSQGGNCEGQRKHQEECEGGGNDLNTPLGGAAADVQDRRHDNTVAQKGVCRKREHLEC</sequence>
<organism evidence="2">
    <name type="scientific">Cryptosporidium canis</name>
    <dbReference type="NCBI Taxonomy" id="195482"/>
    <lineage>
        <taxon>Eukaryota</taxon>
        <taxon>Sar</taxon>
        <taxon>Alveolata</taxon>
        <taxon>Apicomplexa</taxon>
        <taxon>Conoidasida</taxon>
        <taxon>Coccidia</taxon>
        <taxon>Eucoccidiorida</taxon>
        <taxon>Eimeriorina</taxon>
        <taxon>Cryptosporidiidae</taxon>
        <taxon>Cryptosporidium</taxon>
    </lineage>
</organism>
<reference evidence="2" key="1">
    <citation type="submission" date="2022-10" db="EMBL/GenBank/DDBJ databases">
        <title>Adaptive evolution leads to modifications in subtelomeric GC content in a zoonotic Cryptosporidium species.</title>
        <authorList>
            <person name="Li J."/>
            <person name="Feng Y."/>
            <person name="Xiao L."/>
        </authorList>
    </citation>
    <scope>NUCLEOTIDE SEQUENCE</scope>
    <source>
        <strain evidence="2">33844</strain>
    </source>
</reference>
<proteinExistence type="predicted"/>
<evidence type="ECO:0000313" key="2">
    <source>
        <dbReference type="EMBL" id="KAJ1611881.1"/>
    </source>
</evidence>
<evidence type="ECO:0000256" key="1">
    <source>
        <dbReference type="SAM" id="MobiDB-lite"/>
    </source>
</evidence>
<comment type="caution">
    <text evidence="2">The sequence shown here is derived from an EMBL/GenBank/DDBJ whole genome shotgun (WGS) entry which is preliminary data.</text>
</comment>
<dbReference type="Proteomes" id="UP001067231">
    <property type="component" value="Unassembled WGS sequence"/>
</dbReference>
<feature type="region of interest" description="Disordered" evidence="1">
    <location>
        <begin position="1"/>
        <end position="34"/>
    </location>
</feature>
<accession>A0A9D5HYL6</accession>